<dbReference type="InterPro" id="IPR000914">
    <property type="entry name" value="SBP_5_dom"/>
</dbReference>
<comment type="similarity">
    <text evidence="1">Belongs to the bacterial solute-binding protein 5 family.</text>
</comment>
<evidence type="ECO:0000256" key="1">
    <source>
        <dbReference type="ARBA" id="ARBA00005695"/>
    </source>
</evidence>
<evidence type="ECO:0000313" key="5">
    <source>
        <dbReference type="EMBL" id="MEP0947056.1"/>
    </source>
</evidence>
<evidence type="ECO:0000256" key="2">
    <source>
        <dbReference type="ARBA" id="ARBA00022448"/>
    </source>
</evidence>
<dbReference type="Gene3D" id="3.40.190.10">
    <property type="entry name" value="Periplasmic binding protein-like II"/>
    <property type="match status" value="1"/>
</dbReference>
<dbReference type="Gene3D" id="3.90.76.10">
    <property type="entry name" value="Dipeptide-binding Protein, Domain 1"/>
    <property type="match status" value="1"/>
</dbReference>
<dbReference type="PIRSF" id="PIRSF002741">
    <property type="entry name" value="MppA"/>
    <property type="match status" value="1"/>
</dbReference>
<dbReference type="PANTHER" id="PTHR30290">
    <property type="entry name" value="PERIPLASMIC BINDING COMPONENT OF ABC TRANSPORTER"/>
    <property type="match status" value="1"/>
</dbReference>
<dbReference type="Gene3D" id="3.10.105.10">
    <property type="entry name" value="Dipeptide-binding Protein, Domain 3"/>
    <property type="match status" value="1"/>
</dbReference>
<reference evidence="5 6" key="1">
    <citation type="submission" date="2022-04" db="EMBL/GenBank/DDBJ databases">
        <title>Positive selection, recombination, and allopatry shape intraspecific diversity of widespread and dominant cyanobacteria.</title>
        <authorList>
            <person name="Wei J."/>
            <person name="Shu W."/>
            <person name="Hu C."/>
        </authorList>
    </citation>
    <scope>NUCLEOTIDE SEQUENCE [LARGE SCALE GENOMIC DNA]</scope>
    <source>
        <strain evidence="5 6">DQ-A4</strain>
    </source>
</reference>
<dbReference type="PANTHER" id="PTHR30290:SF9">
    <property type="entry name" value="OLIGOPEPTIDE-BINDING PROTEIN APPA"/>
    <property type="match status" value="1"/>
</dbReference>
<dbReference type="Pfam" id="PF00496">
    <property type="entry name" value="SBP_bac_5"/>
    <property type="match status" value="1"/>
</dbReference>
<dbReference type="InterPro" id="IPR030678">
    <property type="entry name" value="Peptide/Ni-bd"/>
</dbReference>
<keyword evidence="6" id="KW-1185">Reference proteome</keyword>
<organism evidence="5 6">
    <name type="scientific">Leptolyngbya subtilissima DQ-A4</name>
    <dbReference type="NCBI Taxonomy" id="2933933"/>
    <lineage>
        <taxon>Bacteria</taxon>
        <taxon>Bacillati</taxon>
        <taxon>Cyanobacteriota</taxon>
        <taxon>Cyanophyceae</taxon>
        <taxon>Leptolyngbyales</taxon>
        <taxon>Leptolyngbyaceae</taxon>
        <taxon>Leptolyngbya group</taxon>
        <taxon>Leptolyngbya</taxon>
    </lineage>
</organism>
<accession>A0ABV0K3E8</accession>
<dbReference type="EMBL" id="JAMPKX010000003">
    <property type="protein sequence ID" value="MEP0947056.1"/>
    <property type="molecule type" value="Genomic_DNA"/>
</dbReference>
<dbReference type="Proteomes" id="UP001482513">
    <property type="component" value="Unassembled WGS sequence"/>
</dbReference>
<evidence type="ECO:0000256" key="3">
    <source>
        <dbReference type="ARBA" id="ARBA00022729"/>
    </source>
</evidence>
<dbReference type="CDD" id="cd08500">
    <property type="entry name" value="PBP2_NikA_DppA_OppA_like_4"/>
    <property type="match status" value="1"/>
</dbReference>
<comment type="caution">
    <text evidence="5">The sequence shown here is derived from an EMBL/GenBank/DDBJ whole genome shotgun (WGS) entry which is preliminary data.</text>
</comment>
<dbReference type="InterPro" id="IPR039424">
    <property type="entry name" value="SBP_5"/>
</dbReference>
<sequence length="601" mass="66853">MTTASHTTPGWLSLITWRSQIKRLVALMLVILVGIASAGCDPTRFARASADVPRLVLSALSDPKTFNPILSQESPNIFGLTFEGLTTTDGISGETVPALAESWEISDDGTILVFTLRDGLRWSDGEPLTVDDVVFTYDVLFNPAIPTNSRDGFRIGTEGRFPQVSKVDERRVQFTLPEPFAPMLQNTSLEIIPAHILRPTVEGTDGQGNPLFLSTWGTDTAPKKIVGNGPYRLAQYISGERLVFERNPYYWRKDDQGNQQPYIEQIVWQIVGSTDTAFFQFRSGGLDLESVQPDFFSLLKREEERGDFTIYNGGPGLGTNFFAFNLNRASRNGKPLVNPVKSAWFNSVAFRQAVSYAIDRQTMVNNIFQGLGQPQTSPMSVPSPFFAPPEMGIRTYDYDLKKAKQLLLADGFQYNAADDLLDAEGNRVRFTLITNSGNKIRESIGAQIKNDLAKLGIQVDFQPLAFNSLVDRLTDSLEWEALVLGLTGGTEPNGGANVWLLDGALHAFNQNAGPGQDPLEGWQAAEWERRIADLYIQAAQVIDEDERFELYKETQQLTQEYLPFMYLINNLSLTAVRNRVQGVKFTALGGALWNIHELTVE</sequence>
<feature type="domain" description="Solute-binding protein family 5" evidence="4">
    <location>
        <begin position="95"/>
        <end position="492"/>
    </location>
</feature>
<keyword evidence="2" id="KW-0813">Transport</keyword>
<name>A0ABV0K3E8_9CYAN</name>
<dbReference type="SUPFAM" id="SSF53850">
    <property type="entry name" value="Periplasmic binding protein-like II"/>
    <property type="match status" value="1"/>
</dbReference>
<evidence type="ECO:0000259" key="4">
    <source>
        <dbReference type="Pfam" id="PF00496"/>
    </source>
</evidence>
<dbReference type="RefSeq" id="WP_190701155.1">
    <property type="nucleotide sequence ID" value="NZ_JAMPKX010000003.1"/>
</dbReference>
<keyword evidence="3" id="KW-0732">Signal</keyword>
<protein>
    <submittedName>
        <fullName evidence="5">ABC transporter substrate-binding protein</fullName>
    </submittedName>
</protein>
<gene>
    <name evidence="5" type="ORF">NC992_09255</name>
</gene>
<proteinExistence type="inferred from homology"/>
<evidence type="ECO:0000313" key="6">
    <source>
        <dbReference type="Proteomes" id="UP001482513"/>
    </source>
</evidence>